<name>U9TH73_RHIID</name>
<reference evidence="1" key="1">
    <citation type="submission" date="2013-07" db="EMBL/GenBank/DDBJ databases">
        <title>The genome of an arbuscular mycorrhizal fungus provides insights into the evolution of the oldest plant symbiosis.</title>
        <authorList>
            <consortium name="DOE Joint Genome Institute"/>
            <person name="Tisserant E."/>
            <person name="Malbreil M."/>
            <person name="Kuo A."/>
            <person name="Kohler A."/>
            <person name="Symeonidi A."/>
            <person name="Balestrini R."/>
            <person name="Charron P."/>
            <person name="Duensing N."/>
            <person name="Frei-dit-Frey N."/>
            <person name="Gianinazzi-Pearson V."/>
            <person name="Gilbert B."/>
            <person name="Handa Y."/>
            <person name="Hijri M."/>
            <person name="Kaul R."/>
            <person name="Kawaguchi M."/>
            <person name="Krajinski F."/>
            <person name="Lammers P."/>
            <person name="Lapierre D."/>
            <person name="Masclaux F.G."/>
            <person name="Murat C."/>
            <person name="Morin E."/>
            <person name="Ndikumana S."/>
            <person name="Pagni M."/>
            <person name="Petitpierre D."/>
            <person name="Requena N."/>
            <person name="Rosikiewicz P."/>
            <person name="Riley R."/>
            <person name="Saito K."/>
            <person name="San Clemente H."/>
            <person name="Shapiro H."/>
            <person name="van Tuinen D."/>
            <person name="Becard G."/>
            <person name="Bonfante P."/>
            <person name="Paszkowski U."/>
            <person name="Shachar-Hill Y."/>
            <person name="Young J.P."/>
            <person name="Sanders I.R."/>
            <person name="Henrissat B."/>
            <person name="Rensing S.A."/>
            <person name="Grigoriev I.V."/>
            <person name="Corradi N."/>
            <person name="Roux C."/>
            <person name="Martin F."/>
        </authorList>
    </citation>
    <scope>NUCLEOTIDE SEQUENCE</scope>
    <source>
        <strain evidence="1">DAOM 197198</strain>
    </source>
</reference>
<evidence type="ECO:0000313" key="1">
    <source>
        <dbReference type="EMBL" id="ESA06797.1"/>
    </source>
</evidence>
<proteinExistence type="predicted"/>
<accession>U9TH73</accession>
<dbReference type="AlphaFoldDB" id="U9TH73"/>
<gene>
    <name evidence="1" type="ORF">GLOINDRAFT_3852</name>
</gene>
<protein>
    <submittedName>
        <fullName evidence="1">Uncharacterized protein</fullName>
    </submittedName>
</protein>
<dbReference type="EMBL" id="KI291138">
    <property type="protein sequence ID" value="ESA06797.1"/>
    <property type="molecule type" value="Genomic_DNA"/>
</dbReference>
<sequence length="54" mass="6332">MEMLKCGLLNKQSKKWQKILSSNQHLKFANINQDNSLNEQDYIIIYYGIQLCIG</sequence>
<dbReference type="HOGENOM" id="CLU_3051550_0_0_1"/>
<organism evidence="1">
    <name type="scientific">Rhizophagus irregularis (strain DAOM 181602 / DAOM 197198 / MUCL 43194)</name>
    <name type="common">Arbuscular mycorrhizal fungus</name>
    <name type="synonym">Glomus intraradices</name>
    <dbReference type="NCBI Taxonomy" id="747089"/>
    <lineage>
        <taxon>Eukaryota</taxon>
        <taxon>Fungi</taxon>
        <taxon>Fungi incertae sedis</taxon>
        <taxon>Mucoromycota</taxon>
        <taxon>Glomeromycotina</taxon>
        <taxon>Glomeromycetes</taxon>
        <taxon>Glomerales</taxon>
        <taxon>Glomeraceae</taxon>
        <taxon>Rhizophagus</taxon>
    </lineage>
</organism>